<evidence type="ECO:0000313" key="2">
    <source>
        <dbReference type="EMBL" id="CCE70614.1"/>
    </source>
</evidence>
<name>G8ZKH1_PYRAB</name>
<keyword evidence="1" id="KW-0812">Transmembrane</keyword>
<keyword evidence="1" id="KW-0472">Membrane</keyword>
<feature type="transmembrane region" description="Helical" evidence="1">
    <location>
        <begin position="47"/>
        <end position="66"/>
    </location>
</feature>
<gene>
    <name evidence="2" type="ordered locus">PAB2422.1n</name>
</gene>
<comment type="miscellaneous">
    <text evidence="2">The sequence shown here is derived from an EMBL/GenBank/DDBJ third party annotation (TPA) entry.</text>
</comment>
<dbReference type="EMBL" id="HE613800">
    <property type="protein sequence ID" value="CCE70614.1"/>
    <property type="molecule type" value="Genomic_DNA"/>
</dbReference>
<dbReference type="Proteomes" id="UP000009139">
    <property type="component" value="Chromosome"/>
</dbReference>
<reference evidence="2 3" key="1">
    <citation type="journal article" date="2012" name="Curr. Microbiol.">
        <title>Re-annotation of two hyperthermophilic archaea Pyrococcus abyssi GE5 and Pyrococcus furiosus DSM 3638.</title>
        <authorList>
            <person name="Gao J."/>
            <person name="Wang J."/>
        </authorList>
    </citation>
    <scope>GENOME REANNOTATION</scope>
    <source>
        <strain evidence="3">GE5 / Orsay</strain>
    </source>
</reference>
<proteinExistence type="predicted"/>
<organism evidence="2 3">
    <name type="scientific">Pyrococcus abyssi (strain GE5 / Orsay)</name>
    <dbReference type="NCBI Taxonomy" id="272844"/>
    <lineage>
        <taxon>Archaea</taxon>
        <taxon>Methanobacteriati</taxon>
        <taxon>Methanobacteriota</taxon>
        <taxon>Thermococci</taxon>
        <taxon>Thermococcales</taxon>
        <taxon>Thermococcaceae</taxon>
        <taxon>Pyrococcus</taxon>
    </lineage>
</organism>
<protein>
    <submittedName>
        <fullName evidence="2">Polysaccharide biosynthesis-like protein</fullName>
    </submittedName>
</protein>
<dbReference type="AlphaFoldDB" id="G8ZKH1"/>
<accession>G8ZKH1</accession>
<keyword evidence="1" id="KW-1133">Transmembrane helix</keyword>
<sequence>MATLPLFSVIILFPESSSSGIKNIGFRFYTFLGPNGWTLIVIRENIFTMYSAILSAIINIILNILLIPNYGMEGAAVATASAYIVINN</sequence>
<evidence type="ECO:0000313" key="3">
    <source>
        <dbReference type="Proteomes" id="UP000009139"/>
    </source>
</evidence>
<evidence type="ECO:0000256" key="1">
    <source>
        <dbReference type="SAM" id="Phobius"/>
    </source>
</evidence>